<protein>
    <submittedName>
        <fullName evidence="1">Uncharacterized protein</fullName>
    </submittedName>
</protein>
<dbReference type="Proteomes" id="UP000501914">
    <property type="component" value="Chromosome"/>
</dbReference>
<organism evidence="1 2">
    <name type="scientific">Bacillus tequilensis</name>
    <dbReference type="NCBI Taxonomy" id="227866"/>
    <lineage>
        <taxon>Bacteria</taxon>
        <taxon>Bacillati</taxon>
        <taxon>Bacillota</taxon>
        <taxon>Bacilli</taxon>
        <taxon>Bacillales</taxon>
        <taxon>Bacillaceae</taxon>
        <taxon>Bacillus</taxon>
    </lineage>
</organism>
<proteinExistence type="predicted"/>
<dbReference type="KEGG" id="bteq:G4P54_12680"/>
<evidence type="ECO:0000313" key="2">
    <source>
        <dbReference type="Proteomes" id="UP000501914"/>
    </source>
</evidence>
<name>A0A6H0WJ77_9BACI</name>
<reference evidence="1 2" key="1">
    <citation type="submission" date="2020-02" db="EMBL/GenBank/DDBJ databases">
        <title>Genome sequencing, annotation and comparative genomic analysis of Bacillus tequilensis EA-CB0015, an effective biological control agent against Pseudocercospora fijiensis in banana plants.</title>
        <authorList>
            <person name="Cuellar-Gaviria T.Z."/>
            <person name="Ju K.-S."/>
            <person name="Villegas-Escobar V."/>
        </authorList>
    </citation>
    <scope>NUCLEOTIDE SEQUENCE [LARGE SCALE GENOMIC DNA]</scope>
    <source>
        <strain evidence="1 2">EA-CB0015</strain>
    </source>
</reference>
<accession>A0A6H0WJ77</accession>
<dbReference type="EMBL" id="CP048852">
    <property type="protein sequence ID" value="QIW80591.1"/>
    <property type="molecule type" value="Genomic_DNA"/>
</dbReference>
<sequence length="59" mass="6695">MFEKYGLVIALFILALCVNSNIMTESRILGMFIDFISFTVMVSCVLAAWRIKTKQSESN</sequence>
<evidence type="ECO:0000313" key="1">
    <source>
        <dbReference type="EMBL" id="QIW80591.1"/>
    </source>
</evidence>
<dbReference type="RefSeq" id="WP_024715107.1">
    <property type="nucleotide sequence ID" value="NZ_CP048852.1"/>
</dbReference>
<keyword evidence="2" id="KW-1185">Reference proteome</keyword>
<dbReference type="OrthoDB" id="2903027at2"/>
<dbReference type="AlphaFoldDB" id="A0A6H0WJ77"/>
<gene>
    <name evidence="1" type="ORF">G4P54_12680</name>
</gene>